<name>A0A5B7JD19_PORTR</name>
<feature type="compositionally biased region" description="Pro residues" evidence="1">
    <location>
        <begin position="75"/>
        <end position="84"/>
    </location>
</feature>
<dbReference type="EMBL" id="VSRR010089709">
    <property type="protein sequence ID" value="MPC91986.1"/>
    <property type="molecule type" value="Genomic_DNA"/>
</dbReference>
<accession>A0A5B7JD19</accession>
<sequence length="93" mass="10187">MLSYRGQVRLGLNVDIALVNSEEVAQHLLEDTIVQTRLLLKELGAGEIEPEAILSDTVPTASETELLLGEGKPLPLRPDQPPRVRPATLTHKN</sequence>
<feature type="region of interest" description="Disordered" evidence="1">
    <location>
        <begin position="69"/>
        <end position="93"/>
    </location>
</feature>
<comment type="caution">
    <text evidence="2">The sequence shown here is derived from an EMBL/GenBank/DDBJ whole genome shotgun (WGS) entry which is preliminary data.</text>
</comment>
<keyword evidence="3" id="KW-1185">Reference proteome</keyword>
<protein>
    <submittedName>
        <fullName evidence="2">Uncharacterized protein</fullName>
    </submittedName>
</protein>
<evidence type="ECO:0000256" key="1">
    <source>
        <dbReference type="SAM" id="MobiDB-lite"/>
    </source>
</evidence>
<dbReference type="AlphaFoldDB" id="A0A5B7JD19"/>
<evidence type="ECO:0000313" key="2">
    <source>
        <dbReference type="EMBL" id="MPC91986.1"/>
    </source>
</evidence>
<proteinExistence type="predicted"/>
<gene>
    <name evidence="2" type="ORF">E2C01_087054</name>
</gene>
<dbReference type="OrthoDB" id="619536at2759"/>
<dbReference type="Proteomes" id="UP000324222">
    <property type="component" value="Unassembled WGS sequence"/>
</dbReference>
<organism evidence="2 3">
    <name type="scientific">Portunus trituberculatus</name>
    <name type="common">Swimming crab</name>
    <name type="synonym">Neptunus trituberculatus</name>
    <dbReference type="NCBI Taxonomy" id="210409"/>
    <lineage>
        <taxon>Eukaryota</taxon>
        <taxon>Metazoa</taxon>
        <taxon>Ecdysozoa</taxon>
        <taxon>Arthropoda</taxon>
        <taxon>Crustacea</taxon>
        <taxon>Multicrustacea</taxon>
        <taxon>Malacostraca</taxon>
        <taxon>Eumalacostraca</taxon>
        <taxon>Eucarida</taxon>
        <taxon>Decapoda</taxon>
        <taxon>Pleocyemata</taxon>
        <taxon>Brachyura</taxon>
        <taxon>Eubrachyura</taxon>
        <taxon>Portunoidea</taxon>
        <taxon>Portunidae</taxon>
        <taxon>Portuninae</taxon>
        <taxon>Portunus</taxon>
    </lineage>
</organism>
<evidence type="ECO:0000313" key="3">
    <source>
        <dbReference type="Proteomes" id="UP000324222"/>
    </source>
</evidence>
<reference evidence="2 3" key="1">
    <citation type="submission" date="2019-05" db="EMBL/GenBank/DDBJ databases">
        <title>Another draft genome of Portunus trituberculatus and its Hox gene families provides insights of decapod evolution.</title>
        <authorList>
            <person name="Jeong J.-H."/>
            <person name="Song I."/>
            <person name="Kim S."/>
            <person name="Choi T."/>
            <person name="Kim D."/>
            <person name="Ryu S."/>
            <person name="Kim W."/>
        </authorList>
    </citation>
    <scope>NUCLEOTIDE SEQUENCE [LARGE SCALE GENOMIC DNA]</scope>
    <source>
        <tissue evidence="2">Muscle</tissue>
    </source>
</reference>